<dbReference type="NCBIfam" id="TIGR00254">
    <property type="entry name" value="GGDEF"/>
    <property type="match status" value="1"/>
</dbReference>
<keyword evidence="3" id="KW-1185">Reference proteome</keyword>
<organism evidence="2 3">
    <name type="scientific">Caldicellulosiruptor owensensis (strain ATCC 700167 / DSM 13100 / OL)</name>
    <dbReference type="NCBI Taxonomy" id="632518"/>
    <lineage>
        <taxon>Bacteria</taxon>
        <taxon>Bacillati</taxon>
        <taxon>Bacillota</taxon>
        <taxon>Bacillota incertae sedis</taxon>
        <taxon>Caldicellulosiruptorales</taxon>
        <taxon>Caldicellulosiruptoraceae</taxon>
        <taxon>Caldicellulosiruptor</taxon>
    </lineage>
</organism>
<dbReference type="SMART" id="SM00267">
    <property type="entry name" value="GGDEF"/>
    <property type="match status" value="1"/>
</dbReference>
<sequence length="296" mass="34291">MANSKDFNLIIQNLGIFISVYDIIRIVNPLYKTARVISENEIINQKGSCFDFWKQNKICENCISMRSYIENESFVKIEFNGEKLYIVMSVPVEIGSEKLVIELLKDVTGKIFIEDIDLSDVQLTYQKINKLNELVVKDSLTGLYNRRFIDERLDVEIIRASFSKSYFSIAMADIDYFKKVNDTYGHTAGDKVLQTFADIIRKNIRIESDWAARYGGEEFLIFFQNQKSINAFEIAERIRKELENTVIKLENFEIKITASFGISSLENYSMTSKELIKIADEKLYYAKNSGRNKVVI</sequence>
<dbReference type="HOGENOM" id="CLU_000445_11_4_9"/>
<dbReference type="InterPro" id="IPR000160">
    <property type="entry name" value="GGDEF_dom"/>
</dbReference>
<gene>
    <name evidence="2" type="ordered locus">Calow_0008</name>
</gene>
<dbReference type="KEGG" id="cow:Calow_0008"/>
<dbReference type="InterPro" id="IPR050469">
    <property type="entry name" value="Diguanylate_Cyclase"/>
</dbReference>
<feature type="domain" description="GGDEF" evidence="1">
    <location>
        <begin position="165"/>
        <end position="296"/>
    </location>
</feature>
<dbReference type="PROSITE" id="PS50887">
    <property type="entry name" value="GGDEF"/>
    <property type="match status" value="1"/>
</dbReference>
<dbReference type="PANTHER" id="PTHR45138">
    <property type="entry name" value="REGULATORY COMPONENTS OF SENSORY TRANSDUCTION SYSTEM"/>
    <property type="match status" value="1"/>
</dbReference>
<reference evidence="2 3" key="2">
    <citation type="journal article" date="2011" name="J. Bacteriol.">
        <title>Complete genome sequences for the anaerobic, extremely thermophilic plant biomass-degrading bacteria Caldicellulosiruptor hydrothermalis, Caldicellulosiruptor kristjanssonii, Caldicellulosiruptor kronotskyensis, Caldicellulosiruptor owensenis, and Caldicellulosiruptor lactoaceticus.</title>
        <authorList>
            <person name="Blumer-Schuette S.E."/>
            <person name="Ozdemir I."/>
            <person name="Mistry D."/>
            <person name="Lucas S."/>
            <person name="Lapidus A."/>
            <person name="Cheng J.F."/>
            <person name="Goodwin L.A."/>
            <person name="Pitluck S."/>
            <person name="Land M.L."/>
            <person name="Hauser L.J."/>
            <person name="Woyke T."/>
            <person name="Mikhailova N."/>
            <person name="Pati A."/>
            <person name="Kyrpides N.C."/>
            <person name="Ivanova N."/>
            <person name="Detter J.C."/>
            <person name="Walston-Davenport K."/>
            <person name="Han S."/>
            <person name="Adams M.W."/>
            <person name="Kelly R.M."/>
        </authorList>
    </citation>
    <scope>NUCLEOTIDE SEQUENCE [LARGE SCALE GENOMIC DNA]</scope>
    <source>
        <strain evidence="3">ATCC 700167 / DSM 13100 / OL</strain>
    </source>
</reference>
<evidence type="ECO:0000313" key="2">
    <source>
        <dbReference type="EMBL" id="ADQ03628.1"/>
    </source>
</evidence>
<proteinExistence type="predicted"/>
<dbReference type="InterPro" id="IPR029787">
    <property type="entry name" value="Nucleotide_cyclase"/>
</dbReference>
<reference key="1">
    <citation type="submission" date="2010-09" db="EMBL/GenBank/DDBJ databases">
        <title>Complete sequence of Caldicellulosiruptor owensensis OL.</title>
        <authorList>
            <consortium name="US DOE Joint Genome Institute"/>
            <person name="Lucas S."/>
            <person name="Copeland A."/>
            <person name="Lapidus A."/>
            <person name="Cheng J.-F."/>
            <person name="Bruce D."/>
            <person name="Goodwin L."/>
            <person name="Pitluck S."/>
            <person name="Davenport K."/>
            <person name="Detter J.C."/>
            <person name="Han C."/>
            <person name="Tapia R."/>
            <person name="Land M."/>
            <person name="Hauser L."/>
            <person name="Chang Y.-J."/>
            <person name="Jeffries C."/>
            <person name="Kyrpides N."/>
            <person name="Ivanova N."/>
            <person name="Mikhailova N."/>
            <person name="Blumer-Schuette S.E."/>
            <person name="Kelly R.M."/>
            <person name="Woyke T."/>
        </authorList>
    </citation>
    <scope>NUCLEOTIDE SEQUENCE</scope>
    <source>
        <strain>OL</strain>
    </source>
</reference>
<dbReference type="GO" id="GO:0005886">
    <property type="term" value="C:plasma membrane"/>
    <property type="evidence" value="ECO:0007669"/>
    <property type="project" value="TreeGrafter"/>
</dbReference>
<dbReference type="STRING" id="632518.Calow_0008"/>
<protein>
    <submittedName>
        <fullName evidence="2">Diguanylate cyclase</fullName>
    </submittedName>
</protein>
<dbReference type="AlphaFoldDB" id="E4Q1S9"/>
<dbReference type="RefSeq" id="WP_013411043.1">
    <property type="nucleotide sequence ID" value="NC_014657.1"/>
</dbReference>
<dbReference type="Proteomes" id="UP000006889">
    <property type="component" value="Chromosome"/>
</dbReference>
<dbReference type="InterPro" id="IPR043128">
    <property type="entry name" value="Rev_trsase/Diguanyl_cyclase"/>
</dbReference>
<dbReference type="Pfam" id="PF00990">
    <property type="entry name" value="GGDEF"/>
    <property type="match status" value="1"/>
</dbReference>
<dbReference type="EMBL" id="CP002216">
    <property type="protein sequence ID" value="ADQ03628.1"/>
    <property type="molecule type" value="Genomic_DNA"/>
</dbReference>
<dbReference type="CDD" id="cd01949">
    <property type="entry name" value="GGDEF"/>
    <property type="match status" value="1"/>
</dbReference>
<dbReference type="FunFam" id="3.30.70.270:FF:000001">
    <property type="entry name" value="Diguanylate cyclase domain protein"/>
    <property type="match status" value="1"/>
</dbReference>
<evidence type="ECO:0000313" key="3">
    <source>
        <dbReference type="Proteomes" id="UP000006889"/>
    </source>
</evidence>
<dbReference type="GO" id="GO:0052621">
    <property type="term" value="F:diguanylate cyclase activity"/>
    <property type="evidence" value="ECO:0007669"/>
    <property type="project" value="TreeGrafter"/>
</dbReference>
<dbReference type="SUPFAM" id="SSF55073">
    <property type="entry name" value="Nucleotide cyclase"/>
    <property type="match status" value="1"/>
</dbReference>
<accession>E4Q1S9</accession>
<dbReference type="GO" id="GO:1902201">
    <property type="term" value="P:negative regulation of bacterial-type flagellum-dependent cell motility"/>
    <property type="evidence" value="ECO:0007669"/>
    <property type="project" value="TreeGrafter"/>
</dbReference>
<evidence type="ECO:0000259" key="1">
    <source>
        <dbReference type="PROSITE" id="PS50887"/>
    </source>
</evidence>
<name>E4Q1S9_CALOW</name>
<dbReference type="Gene3D" id="3.30.70.270">
    <property type="match status" value="1"/>
</dbReference>
<dbReference type="GO" id="GO:0043709">
    <property type="term" value="P:cell adhesion involved in single-species biofilm formation"/>
    <property type="evidence" value="ECO:0007669"/>
    <property type="project" value="TreeGrafter"/>
</dbReference>
<dbReference type="eggNOG" id="COG3706">
    <property type="taxonomic scope" value="Bacteria"/>
</dbReference>
<dbReference type="PANTHER" id="PTHR45138:SF9">
    <property type="entry name" value="DIGUANYLATE CYCLASE DGCM-RELATED"/>
    <property type="match status" value="1"/>
</dbReference>
<dbReference type="OrthoDB" id="9783388at2"/>